<name>A0A1G9DF39_9RHOB</name>
<protein>
    <recommendedName>
        <fullName evidence="3">MerR HTH family regulatory protein</fullName>
    </recommendedName>
</protein>
<evidence type="ECO:0008006" key="3">
    <source>
        <dbReference type="Google" id="ProtNLM"/>
    </source>
</evidence>
<dbReference type="EMBL" id="FNGE01000002">
    <property type="protein sequence ID" value="SDK62501.1"/>
    <property type="molecule type" value="Genomic_DNA"/>
</dbReference>
<organism evidence="1 2">
    <name type="scientific">Paracoccus chinensis</name>
    <dbReference type="NCBI Taxonomy" id="525640"/>
    <lineage>
        <taxon>Bacteria</taxon>
        <taxon>Pseudomonadati</taxon>
        <taxon>Pseudomonadota</taxon>
        <taxon>Alphaproteobacteria</taxon>
        <taxon>Rhodobacterales</taxon>
        <taxon>Paracoccaceae</taxon>
        <taxon>Paracoccus</taxon>
    </lineage>
</organism>
<dbReference type="RefSeq" id="WP_090752210.1">
    <property type="nucleotide sequence ID" value="NZ_FNGE01000002.1"/>
</dbReference>
<reference evidence="2" key="1">
    <citation type="submission" date="2016-10" db="EMBL/GenBank/DDBJ databases">
        <authorList>
            <person name="Varghese N."/>
            <person name="Submissions S."/>
        </authorList>
    </citation>
    <scope>NUCLEOTIDE SEQUENCE [LARGE SCALE GENOMIC DNA]</scope>
    <source>
        <strain evidence="2">CGMCC 1.7655</strain>
    </source>
</reference>
<evidence type="ECO:0000313" key="1">
    <source>
        <dbReference type="EMBL" id="SDK62501.1"/>
    </source>
</evidence>
<dbReference type="AlphaFoldDB" id="A0A1G9DF39"/>
<gene>
    <name evidence="1" type="ORF">SAMN04487971_10236</name>
</gene>
<dbReference type="Proteomes" id="UP000199555">
    <property type="component" value="Unassembled WGS sequence"/>
</dbReference>
<accession>A0A1G9DF39</accession>
<evidence type="ECO:0000313" key="2">
    <source>
        <dbReference type="Proteomes" id="UP000199555"/>
    </source>
</evidence>
<dbReference type="OrthoDB" id="8455769at2"/>
<proteinExistence type="predicted"/>
<keyword evidence="2" id="KW-1185">Reference proteome</keyword>
<sequence>MTRIKVSSTVAAQIAGINKQRFNEAVAAGFYECAPRTAPGKTRMFDVNDVLALNVYRHLTEEGVIPAKAGPMTCELLHLLRAYPGHDRWLQVKDGFGRTTWIPADQFSANSEFISGVNIVSTRDWRIGDMLPRIIHEMEEAFYSVQHPDDRTDED</sequence>
<dbReference type="STRING" id="525640.SAMN04487971_10236"/>